<proteinExistence type="predicted"/>
<dbReference type="Proteomes" id="UP000008784">
    <property type="component" value="Unassembled WGS sequence"/>
</dbReference>
<protein>
    <recommendedName>
        <fullName evidence="1">F-box domain-containing protein</fullName>
    </recommendedName>
</protein>
<dbReference type="SUPFAM" id="SSF81383">
    <property type="entry name" value="F-box domain"/>
    <property type="match status" value="1"/>
</dbReference>
<organism evidence="2 3">
    <name type="scientific">Arthrobotrys oligospora (strain ATCC 24927 / CBS 115.81 / DSM 1491)</name>
    <name type="common">Nematode-trapping fungus</name>
    <name type="synonym">Didymozoophaga oligospora</name>
    <dbReference type="NCBI Taxonomy" id="756982"/>
    <lineage>
        <taxon>Eukaryota</taxon>
        <taxon>Fungi</taxon>
        <taxon>Dikarya</taxon>
        <taxon>Ascomycota</taxon>
        <taxon>Pezizomycotina</taxon>
        <taxon>Orbiliomycetes</taxon>
        <taxon>Orbiliales</taxon>
        <taxon>Orbiliaceae</taxon>
        <taxon>Orbilia</taxon>
        <taxon>Orbilia oligospora</taxon>
    </lineage>
</organism>
<dbReference type="InParanoid" id="G1X6B4"/>
<feature type="domain" description="F-box" evidence="1">
    <location>
        <begin position="8"/>
        <end position="50"/>
    </location>
</feature>
<dbReference type="OrthoDB" id="5311681at2759"/>
<dbReference type="InterPro" id="IPR036047">
    <property type="entry name" value="F-box-like_dom_sf"/>
</dbReference>
<dbReference type="GeneID" id="22890947"/>
<accession>G1X6B4</accession>
<name>G1X6B4_ARTOA</name>
<evidence type="ECO:0000313" key="2">
    <source>
        <dbReference type="EMBL" id="EGX51338.1"/>
    </source>
</evidence>
<reference evidence="2 3" key="1">
    <citation type="journal article" date="2011" name="PLoS Pathog.">
        <title>Genomic and proteomic analyses of the fungus Arthrobotrys oligospora provide insights into nematode-trap formation.</title>
        <authorList>
            <person name="Yang J."/>
            <person name="Wang L."/>
            <person name="Ji X."/>
            <person name="Feng Y."/>
            <person name="Li X."/>
            <person name="Zou C."/>
            <person name="Xu J."/>
            <person name="Ren Y."/>
            <person name="Mi Q."/>
            <person name="Wu J."/>
            <person name="Liu S."/>
            <person name="Liu Y."/>
            <person name="Huang X."/>
            <person name="Wang H."/>
            <person name="Niu X."/>
            <person name="Li J."/>
            <person name="Liang L."/>
            <person name="Luo Y."/>
            <person name="Ji K."/>
            <person name="Zhou W."/>
            <person name="Yu Z."/>
            <person name="Li G."/>
            <person name="Liu Y."/>
            <person name="Li L."/>
            <person name="Qiao M."/>
            <person name="Feng L."/>
            <person name="Zhang K.-Q."/>
        </authorList>
    </citation>
    <scope>NUCLEOTIDE SEQUENCE [LARGE SCALE GENOMIC DNA]</scope>
    <source>
        <strain evidence="3">ATCC 24927 / CBS 115.81 / DSM 1491</strain>
    </source>
</reference>
<dbReference type="EMBL" id="ADOT01000085">
    <property type="protein sequence ID" value="EGX51338.1"/>
    <property type="molecule type" value="Genomic_DNA"/>
</dbReference>
<dbReference type="RefSeq" id="XP_011120026.1">
    <property type="nucleotide sequence ID" value="XM_011121724.1"/>
</dbReference>
<dbReference type="AlphaFoldDB" id="G1X6B4"/>
<evidence type="ECO:0000259" key="1">
    <source>
        <dbReference type="Pfam" id="PF12937"/>
    </source>
</evidence>
<comment type="caution">
    <text evidence="2">The sequence shown here is derived from an EMBL/GenBank/DDBJ whole genome shotgun (WGS) entry which is preliminary data.</text>
</comment>
<dbReference type="InterPro" id="IPR001810">
    <property type="entry name" value="F-box_dom"/>
</dbReference>
<dbReference type="Pfam" id="PF12937">
    <property type="entry name" value="F-box-like"/>
    <property type="match status" value="1"/>
</dbReference>
<evidence type="ECO:0000313" key="3">
    <source>
        <dbReference type="Proteomes" id="UP000008784"/>
    </source>
</evidence>
<dbReference type="CDD" id="cd09917">
    <property type="entry name" value="F-box_SF"/>
    <property type="match status" value="1"/>
</dbReference>
<dbReference type="HOGENOM" id="CLU_1937640_0_0_1"/>
<sequence length="130" mass="14973">MAFVGLPLPPELVEMVVGFLPRRRDLWSSSLTCRQLNLISTPSLYKTIILELQDDILIAPSPAKTRYLLLNPQHPKAHLVKELGIVAKFDSVEQESRLFRNWRTESASMANEMLIFFIRHLKIGQLRTFV</sequence>
<keyword evidence="3" id="KW-1185">Reference proteome</keyword>
<gene>
    <name evidence="2" type="ORF">AOL_s00054g408</name>
</gene>